<reference evidence="2" key="1">
    <citation type="submission" date="2020-04" db="EMBL/GenBank/DDBJ databases">
        <title>Transcriptome data analysis revealed novel viruses for genus Pistacia in Iran, China, and Italy.</title>
        <authorList>
            <person name="Mohammadi M."/>
            <person name="Hosseini A."/>
            <person name="Nasrollanejad S."/>
        </authorList>
    </citation>
    <scope>NUCLEOTIDE SEQUENCE</scope>
</reference>
<keyword evidence="1" id="KW-1133">Transmembrane helix</keyword>
<keyword evidence="1" id="KW-0472">Membrane</keyword>
<organism evidence="2">
    <name type="scientific">Pistachio virus X</name>
    <dbReference type="NCBI Taxonomy" id="2794236"/>
    <lineage>
        <taxon>Viruses</taxon>
        <taxon>Riboviria</taxon>
        <taxon>Orthornavirae</taxon>
        <taxon>Kitrinoviricota</taxon>
        <taxon>Alsuviricetes</taxon>
        <taxon>Martellivirales</taxon>
        <taxon>Kitaviridae</taxon>
        <taxon>Higrevirus</taxon>
        <taxon>Higrevirus pistaciae</taxon>
    </lineage>
</organism>
<evidence type="ECO:0000256" key="1">
    <source>
        <dbReference type="SAM" id="Phobius"/>
    </source>
</evidence>
<sequence>MRLNSVAHTVTDFTSVFVELLHHKIVVTGRILFLYICLFVYCFVLQSYAVLLPATSCNNDFELPFRGTYTYNGYNNKPSSTYRSPSLNSLLSSCLPPHCVEPTNFQFASSAVMATFHTVHVMSSFHRHISDPLRMKFHSFDSSSVTSCFSLGLKDLYFNRKLEIESADGKKLLVCLSNSDPGERVDVLSLKSSYFEYGSRMSTCFSSHYEKTDDPCVCDRPRGHYNMLVRLSDHEDLQVMHWRGFLSYVFGLSLSRYKYKRMKCFRSSSSTANCSSYLKSSFPYEDIDVGGVPRVGTAYGFAYDVGVHESLVVDQNNTMLVYRTKSFEVEVPIYKYLSLVKYSDGYVQLTSTFCTNLLSGFQPGLHLPFNITCDSVNKCGYYGINVTSLVYRCEQLLRFEYSDLAIFATYGFYTSMSVTPLHSNCSRYTIPYRLAKNKYLPSSRLELYSYICYSCVGFVPFCNFSQVESPSMISSVLKDLEPHWLVRYVEMIFSTLLSLIGRVLLGLFRFVFESFFRVILDLFRSHVQIMSSALLNTVLLGGVFVGFDIRVSKYFFFLSTVCWYFWFKSNERYHFMTK</sequence>
<evidence type="ECO:0000313" key="2">
    <source>
        <dbReference type="EMBL" id="QPL17810.1"/>
    </source>
</evidence>
<dbReference type="EMBL" id="MT334618">
    <property type="protein sequence ID" value="QPL17810.1"/>
    <property type="molecule type" value="Genomic_RNA"/>
</dbReference>
<feature type="transmembrane region" description="Helical" evidence="1">
    <location>
        <begin position="32"/>
        <end position="51"/>
    </location>
</feature>
<keyword evidence="1" id="KW-0812">Transmembrane</keyword>
<feature type="transmembrane region" description="Helical" evidence="1">
    <location>
        <begin position="526"/>
        <end position="545"/>
    </location>
</feature>
<proteinExistence type="predicted"/>
<name>A0A7T0Q884_9VIRU</name>
<feature type="transmembrane region" description="Helical" evidence="1">
    <location>
        <begin position="447"/>
        <end position="466"/>
    </location>
</feature>
<feature type="transmembrane region" description="Helical" evidence="1">
    <location>
        <begin position="486"/>
        <end position="505"/>
    </location>
</feature>
<protein>
    <submittedName>
        <fullName evidence="2">p66</fullName>
    </submittedName>
</protein>
<accession>A0A7T0Q884</accession>